<dbReference type="PANTHER" id="PTHR30349">
    <property type="entry name" value="PHAGE INTEGRASE-RELATED"/>
    <property type="match status" value="1"/>
</dbReference>
<gene>
    <name evidence="4" type="ORF">ACFPPB_09890</name>
</gene>
<proteinExistence type="predicted"/>
<keyword evidence="5" id="KW-1185">Reference proteome</keyword>
<dbReference type="Gene3D" id="1.10.443.10">
    <property type="entry name" value="Intergrase catalytic core"/>
    <property type="match status" value="1"/>
</dbReference>
<dbReference type="SUPFAM" id="SSF56349">
    <property type="entry name" value="DNA breaking-rejoining enzymes"/>
    <property type="match status" value="1"/>
</dbReference>
<organism evidence="4 5">
    <name type="scientific">Rhodanobacter terrae</name>
    <dbReference type="NCBI Taxonomy" id="418647"/>
    <lineage>
        <taxon>Bacteria</taxon>
        <taxon>Pseudomonadati</taxon>
        <taxon>Pseudomonadota</taxon>
        <taxon>Gammaproteobacteria</taxon>
        <taxon>Lysobacterales</taxon>
        <taxon>Rhodanobacteraceae</taxon>
        <taxon>Rhodanobacter</taxon>
    </lineage>
</organism>
<dbReference type="RefSeq" id="WP_377326597.1">
    <property type="nucleotide sequence ID" value="NZ_JBHSNG010000008.1"/>
</dbReference>
<feature type="domain" description="Tyr recombinase" evidence="3">
    <location>
        <begin position="228"/>
        <end position="410"/>
    </location>
</feature>
<dbReference type="PANTHER" id="PTHR30349:SF90">
    <property type="entry name" value="TYROSINE RECOMBINASE XERD"/>
    <property type="match status" value="1"/>
</dbReference>
<dbReference type="EMBL" id="JBHSNG010000008">
    <property type="protein sequence ID" value="MFC5581419.1"/>
    <property type="molecule type" value="Genomic_DNA"/>
</dbReference>
<evidence type="ECO:0000256" key="2">
    <source>
        <dbReference type="ARBA" id="ARBA00023172"/>
    </source>
</evidence>
<name>A0ABW0SWH5_9GAMM</name>
<accession>A0ABW0SWH5</accession>
<reference evidence="5" key="1">
    <citation type="journal article" date="2019" name="Int. J. Syst. Evol. Microbiol.">
        <title>The Global Catalogue of Microorganisms (GCM) 10K type strain sequencing project: providing services to taxonomists for standard genome sequencing and annotation.</title>
        <authorList>
            <consortium name="The Broad Institute Genomics Platform"/>
            <consortium name="The Broad Institute Genome Sequencing Center for Infectious Disease"/>
            <person name="Wu L."/>
            <person name="Ma J."/>
        </authorList>
    </citation>
    <scope>NUCLEOTIDE SEQUENCE [LARGE SCALE GENOMIC DNA]</scope>
    <source>
        <strain evidence="5">CGMCC 1.13587</strain>
    </source>
</reference>
<dbReference type="PROSITE" id="PS51898">
    <property type="entry name" value="TYR_RECOMBINASE"/>
    <property type="match status" value="1"/>
</dbReference>
<dbReference type="InterPro" id="IPR013762">
    <property type="entry name" value="Integrase-like_cat_sf"/>
</dbReference>
<dbReference type="Proteomes" id="UP001596111">
    <property type="component" value="Unassembled WGS sequence"/>
</dbReference>
<evidence type="ECO:0000259" key="3">
    <source>
        <dbReference type="PROSITE" id="PS51898"/>
    </source>
</evidence>
<evidence type="ECO:0000313" key="5">
    <source>
        <dbReference type="Proteomes" id="UP001596111"/>
    </source>
</evidence>
<sequence length="417" mass="46240">MSIVHRSRSVGIDWLADGPIGPYAHAFKQHITEGRYATSTCAAYLAGITHFARWARSTRLQLRRIDERSITEFLDEHLPTCNCAGPMRHDRRDLSAALTHLLVVLRAQGAIVSPTVGTTEVEAELLRYDQYMEHARGLAPRTRSMALRIVGRLLAARFGDGVLNIAAMKPEHIRRFFAQQAKLYSKPASAGSVVASLRGYFRYRASWGDRVHRLVGAVSYPANWSLSSLPKTLTAEEVQQLVASLGRPGRSMRRADAIVRCALDLGLRSGEIARLGLDDIDWRRGTITLRRTKGRREDVPPLPATTGEAIAGYLKQERPKTSNRAVFARAVAPRDESVGPDLVRKTIRQAYARAGLPYTRSHLLRHTMANRLLAGGSSLKEVADVLRHRSLNTTMIYAKLDSRTLTEVALPWPGSAA</sequence>
<dbReference type="InterPro" id="IPR050090">
    <property type="entry name" value="Tyrosine_recombinase_XerCD"/>
</dbReference>
<dbReference type="InterPro" id="IPR011010">
    <property type="entry name" value="DNA_brk_join_enz"/>
</dbReference>
<dbReference type="InterPro" id="IPR002104">
    <property type="entry name" value="Integrase_catalytic"/>
</dbReference>
<dbReference type="Pfam" id="PF00589">
    <property type="entry name" value="Phage_integrase"/>
    <property type="match status" value="1"/>
</dbReference>
<evidence type="ECO:0000313" key="4">
    <source>
        <dbReference type="EMBL" id="MFC5581419.1"/>
    </source>
</evidence>
<comment type="caution">
    <text evidence="4">The sequence shown here is derived from an EMBL/GenBank/DDBJ whole genome shotgun (WGS) entry which is preliminary data.</text>
</comment>
<evidence type="ECO:0000256" key="1">
    <source>
        <dbReference type="ARBA" id="ARBA00022908"/>
    </source>
</evidence>
<protein>
    <submittedName>
        <fullName evidence="4">Tyrosine-type recombinase/integrase</fullName>
    </submittedName>
</protein>
<keyword evidence="1" id="KW-0229">DNA integration</keyword>
<keyword evidence="2" id="KW-0233">DNA recombination</keyword>